<dbReference type="PANTHER" id="PTHR11465:SF61">
    <property type="entry name" value="CATALASE"/>
    <property type="match status" value="1"/>
</dbReference>
<dbReference type="InterPro" id="IPR024711">
    <property type="entry name" value="Catalase_clade1/3"/>
</dbReference>
<evidence type="ECO:0000259" key="15">
    <source>
        <dbReference type="SMART" id="SM01060"/>
    </source>
</evidence>
<proteinExistence type="inferred from homology"/>
<feature type="domain" description="Catalase core" evidence="15">
    <location>
        <begin position="9"/>
        <end position="393"/>
    </location>
</feature>
<sequence length="487" mass="55769">MQDSKKKLTTNAGAPVPDNQNVITAGPRGPQLLQDVWFLEKLAHFDREVIPERRMHAKGSGAYGTFTVTHDITKYTRAKVFSEIGKKTELFTRFSTVAGERGAADAERDIRGFAVKFYTEEGNWDMVGNNTPVFFFRDPLQFPDLNHAVKRDPRTNLRSAKNNWDFWSSLPEALHQVTIVMSDRGIPATYRHMHGFGSHTFSFINADNVRYWCKFHFKSQQGIKNLTDAESQEIIGKDRESHQRDLYDAIERGDFPRWTMYVQVMTEEQAAKLPYHPFDLTKVWLHSDAPLIEVGVLELNRNPENYFAEVEQAAFNPANVVPGISFSPDKMLQGRLFSYGDAQRYRLGVNHHLIPVNMARCPFHSYHRDGQMRVDGNHGSTIGYEPNSYGEWQEQPDFSEPPLELSGAAARWNAREDDDDYYTQPGKLFRLMSKEQQQVLFENTARDIWNAPKEIKIRHIGNCYKADPEYGKGVAAALDIPMSEIPV</sequence>
<keyword evidence="17" id="KW-1185">Reference proteome</keyword>
<dbReference type="Gene3D" id="2.40.180.10">
    <property type="entry name" value="Catalase core domain"/>
    <property type="match status" value="1"/>
</dbReference>
<keyword evidence="9 13" id="KW-0376">Hydrogen peroxide</keyword>
<dbReference type="InterPro" id="IPR024708">
    <property type="entry name" value="Catalase_AS"/>
</dbReference>
<evidence type="ECO:0000256" key="5">
    <source>
        <dbReference type="ARBA" id="ARBA00022617"/>
    </source>
</evidence>
<dbReference type="SUPFAM" id="SSF56634">
    <property type="entry name" value="Heme-dependent catalase-like"/>
    <property type="match status" value="1"/>
</dbReference>
<dbReference type="GO" id="GO:0004096">
    <property type="term" value="F:catalase activity"/>
    <property type="evidence" value="ECO:0007669"/>
    <property type="project" value="UniProtKB-EC"/>
</dbReference>
<comment type="cofactor">
    <cofactor evidence="1 12">
        <name>heme</name>
        <dbReference type="ChEBI" id="CHEBI:30413"/>
    </cofactor>
</comment>
<feature type="active site" evidence="11">
    <location>
        <position position="56"/>
    </location>
</feature>
<evidence type="ECO:0000256" key="14">
    <source>
        <dbReference type="SAM" id="MobiDB-lite"/>
    </source>
</evidence>
<dbReference type="InterPro" id="IPR040333">
    <property type="entry name" value="Catalase_3"/>
</dbReference>
<protein>
    <recommendedName>
        <fullName evidence="3 13">Catalase</fullName>
        <ecNumber evidence="3 13">1.11.1.6</ecNumber>
    </recommendedName>
</protein>
<evidence type="ECO:0000256" key="7">
    <source>
        <dbReference type="ARBA" id="ARBA00023002"/>
    </source>
</evidence>
<dbReference type="GO" id="GO:0046872">
    <property type="term" value="F:metal ion binding"/>
    <property type="evidence" value="ECO:0007669"/>
    <property type="project" value="UniProtKB-KW"/>
</dbReference>
<dbReference type="Pfam" id="PF06628">
    <property type="entry name" value="Catalase-rel"/>
    <property type="match status" value="1"/>
</dbReference>
<comment type="similarity">
    <text evidence="2 13">Belongs to the catalase family.</text>
</comment>
<evidence type="ECO:0000256" key="4">
    <source>
        <dbReference type="ARBA" id="ARBA00022559"/>
    </source>
</evidence>
<keyword evidence="4 13" id="KW-0575">Peroxidase</keyword>
<evidence type="ECO:0000256" key="11">
    <source>
        <dbReference type="PIRSR" id="PIRSR038928-1"/>
    </source>
</evidence>
<dbReference type="PROSITE" id="PS00438">
    <property type="entry name" value="CATALASE_2"/>
    <property type="match status" value="1"/>
</dbReference>
<dbReference type="InterPro" id="IPR010582">
    <property type="entry name" value="Catalase_immune_responsive"/>
</dbReference>
<keyword evidence="6 12" id="KW-0479">Metal-binding</keyword>
<dbReference type="PANTHER" id="PTHR11465">
    <property type="entry name" value="CATALASE"/>
    <property type="match status" value="1"/>
</dbReference>
<keyword evidence="8 12" id="KW-0408">Iron</keyword>
<dbReference type="RefSeq" id="WP_199262684.1">
    <property type="nucleotide sequence ID" value="NZ_CP054140.1"/>
</dbReference>
<comment type="catalytic activity">
    <reaction evidence="10 13">
        <text>2 H2O2 = O2 + 2 H2O</text>
        <dbReference type="Rhea" id="RHEA:20309"/>
        <dbReference type="ChEBI" id="CHEBI:15377"/>
        <dbReference type="ChEBI" id="CHEBI:15379"/>
        <dbReference type="ChEBI" id="CHEBI:16240"/>
        <dbReference type="EC" id="1.11.1.6"/>
    </reaction>
</comment>
<dbReference type="PROSITE" id="PS51402">
    <property type="entry name" value="CATALASE_3"/>
    <property type="match status" value="1"/>
</dbReference>
<dbReference type="GO" id="GO:0042744">
    <property type="term" value="P:hydrogen peroxide catabolic process"/>
    <property type="evidence" value="ECO:0007669"/>
    <property type="project" value="UniProtKB-KW"/>
</dbReference>
<evidence type="ECO:0000313" key="17">
    <source>
        <dbReference type="Proteomes" id="UP000596092"/>
    </source>
</evidence>
<keyword evidence="7 13" id="KW-0560">Oxidoreductase</keyword>
<name>A0A7T6ARE6_9BACT</name>
<dbReference type="PRINTS" id="PR00067">
    <property type="entry name" value="CATALASE"/>
</dbReference>
<organism evidence="16 17">
    <name type="scientific">Desulfobulbus oligotrophicus</name>
    <dbReference type="NCBI Taxonomy" id="1909699"/>
    <lineage>
        <taxon>Bacteria</taxon>
        <taxon>Pseudomonadati</taxon>
        <taxon>Thermodesulfobacteriota</taxon>
        <taxon>Desulfobulbia</taxon>
        <taxon>Desulfobulbales</taxon>
        <taxon>Desulfobulbaceae</taxon>
        <taxon>Desulfobulbus</taxon>
    </lineage>
</organism>
<evidence type="ECO:0000256" key="10">
    <source>
        <dbReference type="ARBA" id="ARBA00049254"/>
    </source>
</evidence>
<evidence type="ECO:0000256" key="9">
    <source>
        <dbReference type="ARBA" id="ARBA00023324"/>
    </source>
</evidence>
<evidence type="ECO:0000256" key="6">
    <source>
        <dbReference type="ARBA" id="ARBA00022723"/>
    </source>
</evidence>
<feature type="active site" evidence="11">
    <location>
        <position position="129"/>
    </location>
</feature>
<feature type="region of interest" description="Disordered" evidence="14">
    <location>
        <begin position="1"/>
        <end position="21"/>
    </location>
</feature>
<keyword evidence="5 12" id="KW-0349">Heme</keyword>
<dbReference type="AlphaFoldDB" id="A0A7T6ARE6"/>
<feature type="binding site" description="axial binding residue" evidence="12">
    <location>
        <position position="339"/>
    </location>
    <ligand>
        <name>heme</name>
        <dbReference type="ChEBI" id="CHEBI:30413"/>
    </ligand>
    <ligandPart>
        <name>Fe</name>
        <dbReference type="ChEBI" id="CHEBI:18248"/>
    </ligandPart>
</feature>
<dbReference type="Proteomes" id="UP000596092">
    <property type="component" value="Chromosome"/>
</dbReference>
<evidence type="ECO:0000256" key="1">
    <source>
        <dbReference type="ARBA" id="ARBA00001971"/>
    </source>
</evidence>
<dbReference type="InterPro" id="IPR018028">
    <property type="entry name" value="Catalase"/>
</dbReference>
<evidence type="ECO:0000256" key="3">
    <source>
        <dbReference type="ARBA" id="ARBA00012314"/>
    </source>
</evidence>
<dbReference type="SMART" id="SM01060">
    <property type="entry name" value="Catalase"/>
    <property type="match status" value="1"/>
</dbReference>
<dbReference type="Pfam" id="PF00199">
    <property type="entry name" value="Catalase"/>
    <property type="match status" value="1"/>
</dbReference>
<dbReference type="KEGG" id="dog:HP555_11640"/>
<evidence type="ECO:0000313" key="16">
    <source>
        <dbReference type="EMBL" id="QQG66472.1"/>
    </source>
</evidence>
<dbReference type="FunFam" id="2.40.180.10:FF:000001">
    <property type="entry name" value="Catalase"/>
    <property type="match status" value="1"/>
</dbReference>
<evidence type="ECO:0000256" key="12">
    <source>
        <dbReference type="PIRSR" id="PIRSR038928-2"/>
    </source>
</evidence>
<dbReference type="GO" id="GO:0020037">
    <property type="term" value="F:heme binding"/>
    <property type="evidence" value="ECO:0007669"/>
    <property type="project" value="InterPro"/>
</dbReference>
<reference evidence="16 17" key="1">
    <citation type="submission" date="2020-05" db="EMBL/GenBank/DDBJ databases">
        <title>Complete genome of Desulfobulbus oligotrophicus.</title>
        <authorList>
            <person name="Podar M."/>
        </authorList>
    </citation>
    <scope>NUCLEOTIDE SEQUENCE [LARGE SCALE GENOMIC DNA]</scope>
    <source>
        <strain evidence="16 17">Prop6</strain>
    </source>
</reference>
<evidence type="ECO:0000256" key="8">
    <source>
        <dbReference type="ARBA" id="ARBA00023004"/>
    </source>
</evidence>
<accession>A0A7T6ARE6</accession>
<dbReference type="PROSITE" id="PS00437">
    <property type="entry name" value="CATALASE_1"/>
    <property type="match status" value="1"/>
</dbReference>
<evidence type="ECO:0000256" key="2">
    <source>
        <dbReference type="ARBA" id="ARBA00005329"/>
    </source>
</evidence>
<dbReference type="InterPro" id="IPR011614">
    <property type="entry name" value="Catalase_core"/>
</dbReference>
<evidence type="ECO:0000256" key="13">
    <source>
        <dbReference type="RuleBase" id="RU000498"/>
    </source>
</evidence>
<dbReference type="EC" id="1.11.1.6" evidence="3 13"/>
<dbReference type="PIRSF" id="PIRSF038928">
    <property type="entry name" value="Catalase_clade1-3"/>
    <property type="match status" value="1"/>
</dbReference>
<dbReference type="InterPro" id="IPR002226">
    <property type="entry name" value="Catalase_haem_BS"/>
</dbReference>
<dbReference type="GO" id="GO:0005737">
    <property type="term" value="C:cytoplasm"/>
    <property type="evidence" value="ECO:0007669"/>
    <property type="project" value="TreeGrafter"/>
</dbReference>
<dbReference type="EMBL" id="CP054140">
    <property type="protein sequence ID" value="QQG66472.1"/>
    <property type="molecule type" value="Genomic_DNA"/>
</dbReference>
<dbReference type="CDD" id="cd08156">
    <property type="entry name" value="catalase_clade_3"/>
    <property type="match status" value="1"/>
</dbReference>
<dbReference type="GO" id="GO:0042542">
    <property type="term" value="P:response to hydrogen peroxide"/>
    <property type="evidence" value="ECO:0007669"/>
    <property type="project" value="TreeGrafter"/>
</dbReference>
<gene>
    <name evidence="16" type="ORF">HP555_11640</name>
</gene>
<dbReference type="InterPro" id="IPR020835">
    <property type="entry name" value="Catalase_sf"/>
</dbReference>